<dbReference type="EC" id="3.5.2.9" evidence="1"/>
<dbReference type="EMBL" id="FNBU01000005">
    <property type="protein sequence ID" value="SDF24140.1"/>
    <property type="molecule type" value="Genomic_DNA"/>
</dbReference>
<reference evidence="3" key="1">
    <citation type="submission" date="2016-10" db="EMBL/GenBank/DDBJ databases">
        <authorList>
            <person name="Varghese N."/>
            <person name="Submissions S."/>
        </authorList>
    </citation>
    <scope>NUCLEOTIDE SEQUENCE [LARGE SCALE GENOMIC DNA]</scope>
    <source>
        <strain evidence="3">DSM 23256</strain>
    </source>
</reference>
<dbReference type="GO" id="GO:0017168">
    <property type="term" value="F:5-oxoprolinase (ATP-hydrolyzing) activity"/>
    <property type="evidence" value="ECO:0007669"/>
    <property type="project" value="UniProtKB-UniRule"/>
</dbReference>
<dbReference type="NCBIfam" id="NF003816">
    <property type="entry name" value="PRK05406.1-5"/>
    <property type="match status" value="1"/>
</dbReference>
<accession>A0A1G7JGS8</accession>
<dbReference type="AlphaFoldDB" id="A0A1G7JGS8"/>
<dbReference type="PANTHER" id="PTHR30292:SF0">
    <property type="entry name" value="5-OXOPROLINASE SUBUNIT A"/>
    <property type="match status" value="1"/>
</dbReference>
<keyword evidence="1" id="KW-0378">Hydrolase</keyword>
<dbReference type="CDD" id="cd10787">
    <property type="entry name" value="LamB_YcsF_like"/>
    <property type="match status" value="1"/>
</dbReference>
<gene>
    <name evidence="1" type="primary">pxpA</name>
    <name evidence="2" type="ORF">SAMN05660235_00899</name>
</gene>
<keyword evidence="1" id="KW-0547">Nucleotide-binding</keyword>
<name>A0A1G7JGS8_9FIRM</name>
<dbReference type="NCBIfam" id="NF003814">
    <property type="entry name" value="PRK05406.1-3"/>
    <property type="match status" value="1"/>
</dbReference>
<dbReference type="STRING" id="1123285.SAMN05660235_00899"/>
<organism evidence="2 3">
    <name type="scientific">Sporolituus thermophilus DSM 23256</name>
    <dbReference type="NCBI Taxonomy" id="1123285"/>
    <lineage>
        <taxon>Bacteria</taxon>
        <taxon>Bacillati</taxon>
        <taxon>Bacillota</taxon>
        <taxon>Negativicutes</taxon>
        <taxon>Selenomonadales</taxon>
        <taxon>Sporomusaceae</taxon>
        <taxon>Sporolituus</taxon>
    </lineage>
</organism>
<dbReference type="HAMAP" id="MF_00691">
    <property type="entry name" value="PxpA"/>
    <property type="match status" value="1"/>
</dbReference>
<protein>
    <recommendedName>
        <fullName evidence="1">5-oxoprolinase subunit A</fullName>
        <shortName evidence="1">5-OPase subunit A</shortName>
        <ecNumber evidence="1">3.5.2.9</ecNumber>
    </recommendedName>
    <alternativeName>
        <fullName evidence="1">5-oxoprolinase (ATP-hydrolyzing) subunit A</fullName>
    </alternativeName>
</protein>
<dbReference type="OrthoDB" id="9773478at2"/>
<dbReference type="InterPro" id="IPR005501">
    <property type="entry name" value="LamB/YcsF/PxpA-like"/>
</dbReference>
<evidence type="ECO:0000313" key="2">
    <source>
        <dbReference type="EMBL" id="SDF24140.1"/>
    </source>
</evidence>
<dbReference type="SUPFAM" id="SSF88713">
    <property type="entry name" value="Glycoside hydrolase/deacetylase"/>
    <property type="match status" value="1"/>
</dbReference>
<evidence type="ECO:0000256" key="1">
    <source>
        <dbReference type="HAMAP-Rule" id="MF_00691"/>
    </source>
</evidence>
<dbReference type="Proteomes" id="UP000243333">
    <property type="component" value="Unassembled WGS sequence"/>
</dbReference>
<dbReference type="GO" id="GO:0005975">
    <property type="term" value="P:carbohydrate metabolic process"/>
    <property type="evidence" value="ECO:0007669"/>
    <property type="project" value="InterPro"/>
</dbReference>
<dbReference type="Pfam" id="PF03746">
    <property type="entry name" value="LamB_YcsF"/>
    <property type="match status" value="1"/>
</dbReference>
<comment type="similarity">
    <text evidence="1">Belongs to the LamB/PxpA family.</text>
</comment>
<dbReference type="GO" id="GO:0005524">
    <property type="term" value="F:ATP binding"/>
    <property type="evidence" value="ECO:0007669"/>
    <property type="project" value="UniProtKB-UniRule"/>
</dbReference>
<comment type="function">
    <text evidence="1">Catalyzes the cleavage of 5-oxoproline to form L-glutamate coupled to the hydrolysis of ATP to ADP and inorganic phosphate.</text>
</comment>
<keyword evidence="1" id="KW-0067">ATP-binding</keyword>
<comment type="catalytic activity">
    <reaction evidence="1">
        <text>5-oxo-L-proline + ATP + 2 H2O = L-glutamate + ADP + phosphate + H(+)</text>
        <dbReference type="Rhea" id="RHEA:10348"/>
        <dbReference type="ChEBI" id="CHEBI:15377"/>
        <dbReference type="ChEBI" id="CHEBI:15378"/>
        <dbReference type="ChEBI" id="CHEBI:29985"/>
        <dbReference type="ChEBI" id="CHEBI:30616"/>
        <dbReference type="ChEBI" id="CHEBI:43474"/>
        <dbReference type="ChEBI" id="CHEBI:58402"/>
        <dbReference type="ChEBI" id="CHEBI:456216"/>
        <dbReference type="EC" id="3.5.2.9"/>
    </reaction>
</comment>
<dbReference type="InterPro" id="IPR011330">
    <property type="entry name" value="Glyco_hydro/deAcase_b/a-brl"/>
</dbReference>
<evidence type="ECO:0000313" key="3">
    <source>
        <dbReference type="Proteomes" id="UP000243333"/>
    </source>
</evidence>
<keyword evidence="3" id="KW-1185">Reference proteome</keyword>
<sequence>MMTIDLNCDMGESFGVYKLGYDEEAMPYVTSINVACGFHASDPGNMLKTVRLAKKYDVAVGAHPSFPDLVGFGRRVMAASLEEIKADVMYQIGALWAFCKAEGVKLQHVKPHGALYNVAEKDMATAVAIAESIKAVDPELYMVCLGNSAMTEAAKKVGVKYVEEAFADRAYTSQGTLVPRRQAGAVIHDVNAVADRVLSMVKNKTVTAIDGTVVSIAAQTICVHGDTPGAVEMIKAIRAKLEQENIILKAFGR</sequence>
<comment type="subunit">
    <text evidence="1">Forms a complex composed of PxpA, PxpB and PxpC.</text>
</comment>
<dbReference type="RefSeq" id="WP_093688510.1">
    <property type="nucleotide sequence ID" value="NZ_FNBU01000005.1"/>
</dbReference>
<dbReference type="PANTHER" id="PTHR30292">
    <property type="entry name" value="UNCHARACTERIZED PROTEIN YBGL-RELATED"/>
    <property type="match status" value="1"/>
</dbReference>
<dbReference type="Gene3D" id="3.20.20.370">
    <property type="entry name" value="Glycoside hydrolase/deacetylase"/>
    <property type="match status" value="1"/>
</dbReference>
<proteinExistence type="inferred from homology"/>